<dbReference type="RefSeq" id="WP_036150433.1">
    <property type="nucleotide sequence ID" value="NZ_AVCX01000025.1"/>
</dbReference>
<dbReference type="eggNOG" id="ENOG5034796">
    <property type="taxonomic scope" value="Bacteria"/>
</dbReference>
<gene>
    <name evidence="1" type="ORF">CD32_01480</name>
</gene>
<organism evidence="1 2">
    <name type="scientific">Lysinibacillus odysseyi 34hs-1 = NBRC 100172</name>
    <dbReference type="NCBI Taxonomy" id="1220589"/>
    <lineage>
        <taxon>Bacteria</taxon>
        <taxon>Bacillati</taxon>
        <taxon>Bacillota</taxon>
        <taxon>Bacilli</taxon>
        <taxon>Bacillales</taxon>
        <taxon>Bacillaceae</taxon>
        <taxon>Lysinibacillus</taxon>
    </lineage>
</organism>
<protein>
    <submittedName>
        <fullName evidence="1">ABC transporter permease</fullName>
    </submittedName>
</protein>
<dbReference type="EMBL" id="JPVP01000039">
    <property type="protein sequence ID" value="KGR88506.1"/>
    <property type="molecule type" value="Genomic_DNA"/>
</dbReference>
<accession>A0A0A3IUX5</accession>
<dbReference type="AlphaFoldDB" id="A0A0A3IUX5"/>
<dbReference type="OrthoDB" id="2454444at2"/>
<sequence>MVTGQLEQAFKLAEKHMLEVQTILDLKRIIAKEVNSSPRSEEKILQSMIQLLENNKTILQEAQ</sequence>
<reference evidence="1 2" key="1">
    <citation type="submission" date="2014-02" db="EMBL/GenBank/DDBJ databases">
        <title>Draft genome sequence of Lysinibacillus odysseyi NBRC 100172.</title>
        <authorList>
            <person name="Zhang F."/>
            <person name="Wang G."/>
            <person name="Zhang L."/>
        </authorList>
    </citation>
    <scope>NUCLEOTIDE SEQUENCE [LARGE SCALE GENOMIC DNA]</scope>
    <source>
        <strain evidence="1 2">NBRC 100172</strain>
    </source>
</reference>
<keyword evidence="2" id="KW-1185">Reference proteome</keyword>
<name>A0A0A3IUX5_9BACI</name>
<evidence type="ECO:0000313" key="2">
    <source>
        <dbReference type="Proteomes" id="UP000030437"/>
    </source>
</evidence>
<dbReference type="Proteomes" id="UP000030437">
    <property type="component" value="Unassembled WGS sequence"/>
</dbReference>
<dbReference type="STRING" id="1220589.CD32_01480"/>
<proteinExistence type="predicted"/>
<evidence type="ECO:0000313" key="1">
    <source>
        <dbReference type="EMBL" id="KGR88506.1"/>
    </source>
</evidence>
<comment type="caution">
    <text evidence="1">The sequence shown here is derived from an EMBL/GenBank/DDBJ whole genome shotgun (WGS) entry which is preliminary data.</text>
</comment>